<dbReference type="Ensembl" id="ENSECRT00000005923.1">
    <property type="protein sequence ID" value="ENSECRP00000005825.1"/>
    <property type="gene ID" value="ENSECRG00000003900.1"/>
</dbReference>
<evidence type="ECO:0000256" key="10">
    <source>
        <dbReference type="ARBA" id="ARBA00023136"/>
    </source>
</evidence>
<proteinExistence type="inferred from homology"/>
<dbReference type="AlphaFoldDB" id="A0A8C4X4Y3"/>
<gene>
    <name evidence="15" type="primary">LOC114650659</name>
</gene>
<keyword evidence="5" id="KW-0769">Symport</keyword>
<feature type="transmembrane region" description="Helical" evidence="14">
    <location>
        <begin position="483"/>
        <end position="503"/>
    </location>
</feature>
<feature type="transmembrane region" description="Helical" evidence="14">
    <location>
        <begin position="246"/>
        <end position="265"/>
    </location>
</feature>
<dbReference type="GeneTree" id="ENSGT00940000163454"/>
<dbReference type="Gene3D" id="1.20.1730.10">
    <property type="entry name" value="Sodium/glucose cotransporter"/>
    <property type="match status" value="1"/>
</dbReference>
<evidence type="ECO:0000256" key="4">
    <source>
        <dbReference type="ARBA" id="ARBA00022692"/>
    </source>
</evidence>
<keyword evidence="12" id="KW-0739">Sodium transport</keyword>
<feature type="transmembrane region" description="Helical" evidence="14">
    <location>
        <begin position="163"/>
        <end position="184"/>
    </location>
</feature>
<accession>A0A8C4X4Y3</accession>
<keyword evidence="10 14" id="KW-0472">Membrane</keyword>
<dbReference type="InterPro" id="IPR001734">
    <property type="entry name" value="Na/solute_symporter"/>
</dbReference>
<dbReference type="Proteomes" id="UP000694620">
    <property type="component" value="Chromosome 4"/>
</dbReference>
<evidence type="ECO:0000313" key="16">
    <source>
        <dbReference type="Proteomes" id="UP000694620"/>
    </source>
</evidence>
<dbReference type="PANTHER" id="PTHR45897:SF5">
    <property type="entry name" value="HIGH AFFINITY CHOLINE TRANSPORTER 1"/>
    <property type="match status" value="1"/>
</dbReference>
<keyword evidence="16" id="KW-1185">Reference proteome</keyword>
<keyword evidence="4 14" id="KW-0812">Transmembrane</keyword>
<feature type="transmembrane region" description="Helical" evidence="14">
    <location>
        <begin position="333"/>
        <end position="361"/>
    </location>
</feature>
<feature type="transmembrane region" description="Helical" evidence="14">
    <location>
        <begin position="51"/>
        <end position="72"/>
    </location>
</feature>
<name>A0A8C4X4Y3_ERPCA</name>
<feature type="transmembrane region" description="Helical" evidence="14">
    <location>
        <begin position="6"/>
        <end position="25"/>
    </location>
</feature>
<comment type="similarity">
    <text evidence="2 13">Belongs to the sodium:solute symporter (SSF) (TC 2.A.21) family.</text>
</comment>
<evidence type="ECO:0000256" key="8">
    <source>
        <dbReference type="ARBA" id="ARBA00023053"/>
    </source>
</evidence>
<reference evidence="15" key="1">
    <citation type="submission" date="2021-06" db="EMBL/GenBank/DDBJ databases">
        <authorList>
            <consortium name="Wellcome Sanger Institute Data Sharing"/>
        </authorList>
    </citation>
    <scope>NUCLEOTIDE SEQUENCE [LARGE SCALE GENOMIC DNA]</scope>
</reference>
<keyword evidence="7 14" id="KW-1133">Transmembrane helix</keyword>
<sequence>MAVHIPGLLAVIVFYVIILITGIWASRKSKREEEKCTGERSEVSVVGGRNLSVWVGVFTMTATWIGGGFILGTAEMVYNPSEGLVTSLAPVGFSLTLIIGGLFFVKPMRVKNYVTMMDPFQIKYGHALTGVFFILAFIGDVMWVACVLAALGGTMTVILDLASYQSIIISAAVAIFYTLLGGLYSVAYTDVIQLIFIAVSLWICIPFLMTNSAVTDITYTATHEVYQVPWIGTVDEKTVWPLIDNLLLITLGGLCYQAFFQRVLAVSTTRQAQVTCYVAAACCFSLGIPPVLIGAVAASTDWNQTSYGLPTPYDKGEASYILPIVLQHLCSEYIAIAGIGAVAAAVMSSMDSALLSCSSMFARNIYKRILRKKASDREVQWVIKFGILLFGLIGMGLALLTNSVYSLLLMSGELIYAVFFPQLVCIMYLPKTNAFGAIAGLVVGTTLRLLSGEPFLHIPPVIHYPGCTLIDGVYVQFFPLKTLSMIVSFFTIVSVSYLFLFLFERGFLPEKWDIYNLKEKAAVTLKTINLEEHNETISLDKINCENGAESNK</sequence>
<dbReference type="GO" id="GO:0008292">
    <property type="term" value="P:acetylcholine biosynthetic process"/>
    <property type="evidence" value="ECO:0007669"/>
    <property type="project" value="TreeGrafter"/>
</dbReference>
<evidence type="ECO:0000256" key="7">
    <source>
        <dbReference type="ARBA" id="ARBA00022989"/>
    </source>
</evidence>
<feature type="transmembrane region" description="Helical" evidence="14">
    <location>
        <begin position="434"/>
        <end position="451"/>
    </location>
</feature>
<dbReference type="CDD" id="cd11474">
    <property type="entry name" value="SLC5sbd_CHT"/>
    <property type="match status" value="1"/>
</dbReference>
<dbReference type="OrthoDB" id="546820at2759"/>
<evidence type="ECO:0000256" key="9">
    <source>
        <dbReference type="ARBA" id="ARBA00023065"/>
    </source>
</evidence>
<keyword evidence="8" id="KW-0915">Sodium</keyword>
<keyword evidence="11" id="KW-0325">Glycoprotein</keyword>
<evidence type="ECO:0000256" key="11">
    <source>
        <dbReference type="ARBA" id="ARBA00023180"/>
    </source>
</evidence>
<dbReference type="PANTHER" id="PTHR45897">
    <property type="entry name" value="HIGH-AFFINITY CHOLINE TRANSPORTER 1"/>
    <property type="match status" value="1"/>
</dbReference>
<feature type="transmembrane region" description="Helical" evidence="14">
    <location>
        <begin position="381"/>
        <end position="401"/>
    </location>
</feature>
<feature type="transmembrane region" description="Helical" evidence="14">
    <location>
        <begin position="84"/>
        <end position="105"/>
    </location>
</feature>
<comment type="subcellular location">
    <subcellularLocation>
        <location evidence="1">Membrane</location>
        <topology evidence="1">Multi-pass membrane protein</topology>
    </subcellularLocation>
</comment>
<feature type="transmembrane region" description="Helical" evidence="14">
    <location>
        <begin position="191"/>
        <end position="209"/>
    </location>
</feature>
<feature type="transmembrane region" description="Helical" evidence="14">
    <location>
        <begin position="407"/>
        <end position="429"/>
    </location>
</feature>
<reference evidence="15" key="3">
    <citation type="submission" date="2025-09" db="UniProtKB">
        <authorList>
            <consortium name="Ensembl"/>
        </authorList>
    </citation>
    <scope>IDENTIFICATION</scope>
</reference>
<protein>
    <submittedName>
        <fullName evidence="15">High affinity choline transporter 1-like</fullName>
    </submittedName>
</protein>
<keyword evidence="9" id="KW-0406">Ion transport</keyword>
<dbReference type="RefSeq" id="XP_028656273.1">
    <property type="nucleotide sequence ID" value="XM_028800440.2"/>
</dbReference>
<evidence type="ECO:0000313" key="15">
    <source>
        <dbReference type="Ensembl" id="ENSECRP00000005825.1"/>
    </source>
</evidence>
<feature type="transmembrane region" description="Helical" evidence="14">
    <location>
        <begin position="126"/>
        <end position="151"/>
    </location>
</feature>
<evidence type="ECO:0000256" key="3">
    <source>
        <dbReference type="ARBA" id="ARBA00022448"/>
    </source>
</evidence>
<dbReference type="InterPro" id="IPR052244">
    <property type="entry name" value="Choline_transporter"/>
</dbReference>
<keyword evidence="6" id="KW-0530">Neurotransmitter biosynthesis</keyword>
<dbReference type="Pfam" id="PF00474">
    <property type="entry name" value="SSF"/>
    <property type="match status" value="1"/>
</dbReference>
<dbReference type="GO" id="GO:0005307">
    <property type="term" value="F:choline:sodium symporter activity"/>
    <property type="evidence" value="ECO:0007669"/>
    <property type="project" value="TreeGrafter"/>
</dbReference>
<evidence type="ECO:0000256" key="5">
    <source>
        <dbReference type="ARBA" id="ARBA00022847"/>
    </source>
</evidence>
<evidence type="ECO:0000256" key="1">
    <source>
        <dbReference type="ARBA" id="ARBA00004141"/>
    </source>
</evidence>
<reference evidence="15" key="2">
    <citation type="submission" date="2025-08" db="UniProtKB">
        <authorList>
            <consortium name="Ensembl"/>
        </authorList>
    </citation>
    <scope>IDENTIFICATION</scope>
</reference>
<evidence type="ECO:0000256" key="13">
    <source>
        <dbReference type="RuleBase" id="RU362091"/>
    </source>
</evidence>
<evidence type="ECO:0000256" key="14">
    <source>
        <dbReference type="SAM" id="Phobius"/>
    </source>
</evidence>
<organism evidence="15 16">
    <name type="scientific">Erpetoichthys calabaricus</name>
    <name type="common">Rope fish</name>
    <name type="synonym">Calamoichthys calabaricus</name>
    <dbReference type="NCBI Taxonomy" id="27687"/>
    <lineage>
        <taxon>Eukaryota</taxon>
        <taxon>Metazoa</taxon>
        <taxon>Chordata</taxon>
        <taxon>Craniata</taxon>
        <taxon>Vertebrata</taxon>
        <taxon>Euteleostomi</taxon>
        <taxon>Actinopterygii</taxon>
        <taxon>Polypteriformes</taxon>
        <taxon>Polypteridae</taxon>
        <taxon>Erpetoichthys</taxon>
    </lineage>
</organism>
<evidence type="ECO:0000256" key="12">
    <source>
        <dbReference type="ARBA" id="ARBA00023201"/>
    </source>
</evidence>
<evidence type="ECO:0000256" key="6">
    <source>
        <dbReference type="ARBA" id="ARBA00022979"/>
    </source>
</evidence>
<dbReference type="GO" id="GO:0005886">
    <property type="term" value="C:plasma membrane"/>
    <property type="evidence" value="ECO:0007669"/>
    <property type="project" value="TreeGrafter"/>
</dbReference>
<evidence type="ECO:0000256" key="2">
    <source>
        <dbReference type="ARBA" id="ARBA00006434"/>
    </source>
</evidence>
<dbReference type="InterPro" id="IPR038377">
    <property type="entry name" value="Na/Glc_symporter_sf"/>
</dbReference>
<keyword evidence="3" id="KW-0813">Transport</keyword>
<dbReference type="PROSITE" id="PS50283">
    <property type="entry name" value="NA_SOLUT_SYMP_3"/>
    <property type="match status" value="1"/>
</dbReference>
<dbReference type="GeneID" id="114650659"/>
<feature type="transmembrane region" description="Helical" evidence="14">
    <location>
        <begin position="277"/>
        <end position="298"/>
    </location>
</feature>